<evidence type="ECO:0008006" key="3">
    <source>
        <dbReference type="Google" id="ProtNLM"/>
    </source>
</evidence>
<keyword evidence="2" id="KW-1185">Reference proteome</keyword>
<gene>
    <name evidence="1" type="ORF">QNM18_10995</name>
</gene>
<accession>A0ABT7EKJ9</accession>
<protein>
    <recommendedName>
        <fullName evidence="3">Lipoprotein</fullName>
    </recommendedName>
</protein>
<evidence type="ECO:0000313" key="2">
    <source>
        <dbReference type="Proteomes" id="UP001231915"/>
    </source>
</evidence>
<dbReference type="RefSeq" id="WP_211010633.1">
    <property type="nucleotide sequence ID" value="NZ_JASJUT010000003.1"/>
</dbReference>
<sequence>MKILIPIFLLSFLSACVSVNTIDDLRVNSDKSPVYSAVNNYEKLEYDMINYLTDCFSSTSKDFKMNGVNLGSSAFSLEEHKVDNGVDFVLKRYLNGGMLRESGFHYQLLYALRKGDENQSQPTVQVYSKVLFRLSDTFDDVEKIANGEAVKCYPRS</sequence>
<name>A0ABT7EKJ9_9GAMM</name>
<dbReference type="Proteomes" id="UP001231915">
    <property type="component" value="Unassembled WGS sequence"/>
</dbReference>
<evidence type="ECO:0000313" key="1">
    <source>
        <dbReference type="EMBL" id="MDK2595573.1"/>
    </source>
</evidence>
<reference evidence="1 2" key="1">
    <citation type="submission" date="2023-05" db="EMBL/GenBank/DDBJ databases">
        <title>Pseudoalteromonas ardens sp. nov., Pseudoalteromonas obscura sp. nov., and Pseudoalteromonas umbrosa sp. nov., isolated from the coral Montipora capitata.</title>
        <authorList>
            <person name="Thomas E.M."/>
            <person name="Smith E.M."/>
            <person name="Papke E."/>
            <person name="Shlafstein M.D."/>
            <person name="Oline D.K."/>
            <person name="Videau P."/>
            <person name="Saw J.H."/>
            <person name="Strangman W.K."/>
            <person name="Ushijima B."/>
        </authorList>
    </citation>
    <scope>NUCLEOTIDE SEQUENCE [LARGE SCALE GENOMIC DNA]</scope>
    <source>
        <strain evidence="1 2">P94</strain>
    </source>
</reference>
<proteinExistence type="predicted"/>
<organism evidence="1 2">
    <name type="scientific">Pseudoalteromonas obscura</name>
    <dbReference type="NCBI Taxonomy" id="3048491"/>
    <lineage>
        <taxon>Bacteria</taxon>
        <taxon>Pseudomonadati</taxon>
        <taxon>Pseudomonadota</taxon>
        <taxon>Gammaproteobacteria</taxon>
        <taxon>Alteromonadales</taxon>
        <taxon>Pseudoalteromonadaceae</taxon>
        <taxon>Pseudoalteromonas</taxon>
    </lineage>
</organism>
<comment type="caution">
    <text evidence="1">The sequence shown here is derived from an EMBL/GenBank/DDBJ whole genome shotgun (WGS) entry which is preliminary data.</text>
</comment>
<dbReference type="EMBL" id="JASJUT010000003">
    <property type="protein sequence ID" value="MDK2595573.1"/>
    <property type="molecule type" value="Genomic_DNA"/>
</dbReference>
<dbReference type="PROSITE" id="PS51257">
    <property type="entry name" value="PROKAR_LIPOPROTEIN"/>
    <property type="match status" value="1"/>
</dbReference>